<gene>
    <name evidence="1" type="ORF">CFOLD11_03520</name>
</gene>
<protein>
    <submittedName>
        <fullName evidence="1">Uncharacterized protein</fullName>
    </submittedName>
</protein>
<dbReference type="Proteomes" id="UP001057868">
    <property type="component" value="Unassembled WGS sequence"/>
</dbReference>
<dbReference type="AlphaFoldDB" id="A0A9W5XYS6"/>
<reference evidence="1" key="1">
    <citation type="journal article" date="2023" name="Int. J. Syst. Evol. Microbiol.">
        <title>&lt;i&gt;Clostridium folliculivorans&lt;/i&gt; sp. nov., isolated from soil samples of an organic paddy in Japan.</title>
        <authorList>
            <person name="Tazawa J."/>
            <person name="Kobayashi H."/>
            <person name="Tanizawa Y."/>
            <person name="Uchino A."/>
            <person name="Tanaka F."/>
            <person name="Urashima Y."/>
            <person name="Miura S."/>
            <person name="Sakamoto M."/>
            <person name="Ohkuma M."/>
            <person name="Tohno M."/>
        </authorList>
    </citation>
    <scope>NUCLEOTIDE SEQUENCE</scope>
    <source>
        <strain evidence="1">D1-1</strain>
    </source>
</reference>
<name>A0A9W5XYS6_9CLOT</name>
<organism evidence="1 2">
    <name type="scientific">Clostridium folliculivorans</name>
    <dbReference type="NCBI Taxonomy" id="2886038"/>
    <lineage>
        <taxon>Bacteria</taxon>
        <taxon>Bacillati</taxon>
        <taxon>Bacillota</taxon>
        <taxon>Clostridia</taxon>
        <taxon>Eubacteriales</taxon>
        <taxon>Clostridiaceae</taxon>
        <taxon>Clostridium</taxon>
    </lineage>
</organism>
<proteinExistence type="predicted"/>
<sequence length="441" mass="51642">MNNKFLVINFNKNIFYIKLKNASIELFNSTFHRILQQNVEMFDVKYSTNYIFILFLTVDSKLGLLKFNISKLDEVETKWLKTSNYPYRKMDFISLAITKTSIHFFYRLSNFKNTISYIYHGIVSNSCQSYELCKINSLKYSCPLYTTLLNDKLILLIYEDYTKNIYSLHVINDNNSTKIRSFDIPNAFAINVLSGENEIIIFYNKTINKDILLFEKSITCFQDKFLFSDENQINVNVPVTKPMVSFYNNKFYLNWSTGLNFYITTSYDLKNWTSVVTIENNNNNIAGTIFKISSTISVFSGFISEKIFAKSLFDNELLKKPDIESSQIELSLIPSATDTNTYENNLTKNNDKFINHLLSAMNSLTLKYLKLLHEKNKEIDILRNSLDSTNKQYERKLSRFIGFNIKTRKYYEDLISNLLNVIDDKSKVIDELLQLHNKNNK</sequence>
<accession>A0A9W5XYS6</accession>
<evidence type="ECO:0000313" key="1">
    <source>
        <dbReference type="EMBL" id="GKU23526.1"/>
    </source>
</evidence>
<evidence type="ECO:0000313" key="2">
    <source>
        <dbReference type="Proteomes" id="UP001057868"/>
    </source>
</evidence>
<keyword evidence="2" id="KW-1185">Reference proteome</keyword>
<dbReference type="EMBL" id="BQXY01000001">
    <property type="protein sequence ID" value="GKU23526.1"/>
    <property type="molecule type" value="Genomic_DNA"/>
</dbReference>
<dbReference type="RefSeq" id="WP_261850603.1">
    <property type="nucleotide sequence ID" value="NZ_BQXY01000001.1"/>
</dbReference>
<comment type="caution">
    <text evidence="1">The sequence shown here is derived from an EMBL/GenBank/DDBJ whole genome shotgun (WGS) entry which is preliminary data.</text>
</comment>